<sequence length="107" mass="12150">MKGWVRKEAALRATHSLMVKAYLAPWNVMVPCSVLPGRLKQLKAGHVFVMLYREDGLEFDLQVPEEAVSVAHPWLKYSIPLLALPAFRALQRDVRLYSAMMKEEPSG</sequence>
<name>A0A0F9EEL1_9ZZZZ</name>
<comment type="caution">
    <text evidence="1">The sequence shown here is derived from an EMBL/GenBank/DDBJ whole genome shotgun (WGS) entry which is preliminary data.</text>
</comment>
<organism evidence="1">
    <name type="scientific">marine sediment metagenome</name>
    <dbReference type="NCBI Taxonomy" id="412755"/>
    <lineage>
        <taxon>unclassified sequences</taxon>
        <taxon>metagenomes</taxon>
        <taxon>ecological metagenomes</taxon>
    </lineage>
</organism>
<dbReference type="AlphaFoldDB" id="A0A0F9EEL1"/>
<reference evidence="1" key="1">
    <citation type="journal article" date="2015" name="Nature">
        <title>Complex archaea that bridge the gap between prokaryotes and eukaryotes.</title>
        <authorList>
            <person name="Spang A."/>
            <person name="Saw J.H."/>
            <person name="Jorgensen S.L."/>
            <person name="Zaremba-Niedzwiedzka K."/>
            <person name="Martijn J."/>
            <person name="Lind A.E."/>
            <person name="van Eijk R."/>
            <person name="Schleper C."/>
            <person name="Guy L."/>
            <person name="Ettema T.J."/>
        </authorList>
    </citation>
    <scope>NUCLEOTIDE SEQUENCE</scope>
</reference>
<protein>
    <submittedName>
        <fullName evidence="1">Uncharacterized protein</fullName>
    </submittedName>
</protein>
<gene>
    <name evidence="1" type="ORF">LCGC14_2435500</name>
</gene>
<evidence type="ECO:0000313" key="1">
    <source>
        <dbReference type="EMBL" id="KKL22433.1"/>
    </source>
</evidence>
<dbReference type="EMBL" id="LAZR01037351">
    <property type="protein sequence ID" value="KKL22433.1"/>
    <property type="molecule type" value="Genomic_DNA"/>
</dbReference>
<accession>A0A0F9EEL1</accession>
<proteinExistence type="predicted"/>